<dbReference type="Proteomes" id="UP000298196">
    <property type="component" value="Unassembled WGS sequence"/>
</dbReference>
<evidence type="ECO:0000313" key="1">
    <source>
        <dbReference type="EMBL" id="TGD40094.1"/>
    </source>
</evidence>
<organism evidence="1 2">
    <name type="scientific">Salmonella enterica subsp. enterica serovar Poona</name>
    <dbReference type="NCBI Taxonomy" id="436295"/>
    <lineage>
        <taxon>Bacteria</taxon>
        <taxon>Pseudomonadati</taxon>
        <taxon>Pseudomonadota</taxon>
        <taxon>Gammaproteobacteria</taxon>
        <taxon>Enterobacterales</taxon>
        <taxon>Enterobacteriaceae</taxon>
        <taxon>Salmonella</taxon>
    </lineage>
</organism>
<proteinExistence type="predicted"/>
<dbReference type="EMBL" id="PYKI01003085">
    <property type="protein sequence ID" value="TGD40094.1"/>
    <property type="molecule type" value="Genomic_DNA"/>
</dbReference>
<comment type="caution">
    <text evidence="1">The sequence shown here is derived from an EMBL/GenBank/DDBJ whole genome shotgun (WGS) entry which is preliminary data.</text>
</comment>
<protein>
    <submittedName>
        <fullName evidence="1">Uncharacterized protein</fullName>
    </submittedName>
</protein>
<reference evidence="1 2" key="1">
    <citation type="submission" date="2018-03" db="EMBL/GenBank/DDBJ databases">
        <title>Non-Typhoidal Salmonella genome sequencing and assembly.</title>
        <authorList>
            <person name="Matchawe C."/>
        </authorList>
    </citation>
    <scope>NUCLEOTIDE SEQUENCE [LARGE SCALE GENOMIC DNA]</scope>
    <source>
        <strain evidence="1 2">22sa</strain>
    </source>
</reference>
<sequence>ATDGPTTAHVTLATGADSMFSGAEPNYLSCSGNELVTILNVYFDGNESLRNAVAKVGEQGTRHVHGTLATGAQSMSD</sequence>
<dbReference type="AlphaFoldDB" id="A0A4Z0KQZ7"/>
<accession>A0A4Z0KQZ7</accession>
<feature type="non-terminal residue" evidence="1">
    <location>
        <position position="1"/>
    </location>
</feature>
<gene>
    <name evidence="1" type="ORF">C9F07_30890</name>
</gene>
<evidence type="ECO:0000313" key="2">
    <source>
        <dbReference type="Proteomes" id="UP000298196"/>
    </source>
</evidence>
<feature type="non-terminal residue" evidence="1">
    <location>
        <position position="77"/>
    </location>
</feature>
<name>A0A4Z0KQZ7_SALET</name>
<keyword evidence="2" id="KW-1185">Reference proteome</keyword>